<evidence type="ECO:0000256" key="15">
    <source>
        <dbReference type="NCBIfam" id="TIGR00593"/>
    </source>
</evidence>
<keyword evidence="11 16" id="KW-0239">DNA-directed DNA polymerase</keyword>
<dbReference type="InterPro" id="IPR019760">
    <property type="entry name" value="DNA-dir_DNA_pol_A_CS"/>
</dbReference>
<evidence type="ECO:0000313" key="20">
    <source>
        <dbReference type="Proteomes" id="UP000049855"/>
    </source>
</evidence>
<dbReference type="SUPFAM" id="SSF88723">
    <property type="entry name" value="PIN domain-like"/>
    <property type="match status" value="1"/>
</dbReference>
<dbReference type="InterPro" id="IPR002298">
    <property type="entry name" value="DNA_polymerase_A"/>
</dbReference>
<dbReference type="EC" id="2.7.7.7" evidence="2 15"/>
<keyword evidence="10 16" id="KW-0269">Exonuclease</keyword>
<evidence type="ECO:0000256" key="13">
    <source>
        <dbReference type="ARBA" id="ARBA00023204"/>
    </source>
</evidence>
<reference evidence="20" key="1">
    <citation type="submission" date="2015-03" db="EMBL/GenBank/DDBJ databases">
        <authorList>
            <person name="Nijsse Bart"/>
        </authorList>
    </citation>
    <scope>NUCLEOTIDE SEQUENCE [LARGE SCALE GENOMIC DNA]</scope>
</reference>
<evidence type="ECO:0000256" key="16">
    <source>
        <dbReference type="RuleBase" id="RU004460"/>
    </source>
</evidence>
<dbReference type="CDD" id="cd08637">
    <property type="entry name" value="DNA_pol_A_pol_I_C"/>
    <property type="match status" value="1"/>
</dbReference>
<dbReference type="SUPFAM" id="SSF56672">
    <property type="entry name" value="DNA/RNA polymerases"/>
    <property type="match status" value="1"/>
</dbReference>
<evidence type="ECO:0000259" key="18">
    <source>
        <dbReference type="SMART" id="SM00482"/>
    </source>
</evidence>
<dbReference type="GO" id="GO:0006302">
    <property type="term" value="P:double-strand break repair"/>
    <property type="evidence" value="ECO:0007669"/>
    <property type="project" value="TreeGrafter"/>
</dbReference>
<evidence type="ECO:0000256" key="11">
    <source>
        <dbReference type="ARBA" id="ARBA00022932"/>
    </source>
</evidence>
<dbReference type="SUPFAM" id="SSF53098">
    <property type="entry name" value="Ribonuclease H-like"/>
    <property type="match status" value="1"/>
</dbReference>
<keyword evidence="7" id="KW-0540">Nuclease</keyword>
<dbReference type="InterPro" id="IPR036279">
    <property type="entry name" value="5-3_exonuclease_C_sf"/>
</dbReference>
<dbReference type="InterPro" id="IPR008918">
    <property type="entry name" value="HhH2"/>
</dbReference>
<evidence type="ECO:0000256" key="14">
    <source>
        <dbReference type="ARBA" id="ARBA00049244"/>
    </source>
</evidence>
<dbReference type="FunFam" id="1.10.150.20:FF:000003">
    <property type="entry name" value="DNA polymerase I"/>
    <property type="match status" value="1"/>
</dbReference>
<dbReference type="NCBIfam" id="TIGR00593">
    <property type="entry name" value="pola"/>
    <property type="match status" value="1"/>
</dbReference>
<dbReference type="PRINTS" id="PR00868">
    <property type="entry name" value="DNAPOLI"/>
</dbReference>
<evidence type="ECO:0000313" key="19">
    <source>
        <dbReference type="EMBL" id="CQR74317.1"/>
    </source>
</evidence>
<dbReference type="InterPro" id="IPR043502">
    <property type="entry name" value="DNA/RNA_pol_sf"/>
</dbReference>
<dbReference type="Pfam" id="PF22619">
    <property type="entry name" value="DNA_polI_exo1"/>
    <property type="match status" value="1"/>
</dbReference>
<evidence type="ECO:0000256" key="1">
    <source>
        <dbReference type="ARBA" id="ARBA00007705"/>
    </source>
</evidence>
<dbReference type="Gene3D" id="3.30.420.10">
    <property type="entry name" value="Ribonuclease H-like superfamily/Ribonuclease H"/>
    <property type="match status" value="1"/>
</dbReference>
<dbReference type="RefSeq" id="WP_021170319.1">
    <property type="nucleotide sequence ID" value="NZ_CTRP01000014.1"/>
</dbReference>
<evidence type="ECO:0000256" key="2">
    <source>
        <dbReference type="ARBA" id="ARBA00012417"/>
    </source>
</evidence>
<comment type="subunit">
    <text evidence="16">Single-chain monomer with multiple functions.</text>
</comment>
<accession>A0A0U1L3M7</accession>
<dbReference type="PANTHER" id="PTHR10133:SF27">
    <property type="entry name" value="DNA POLYMERASE NU"/>
    <property type="match status" value="1"/>
</dbReference>
<keyword evidence="20" id="KW-1185">Reference proteome</keyword>
<proteinExistence type="inferred from homology"/>
<dbReference type="Pfam" id="PF02739">
    <property type="entry name" value="5_3_exonuc_N"/>
    <property type="match status" value="1"/>
</dbReference>
<dbReference type="Gene3D" id="1.10.150.20">
    <property type="entry name" value="5' to 3' exonuclease, C-terminal subdomain"/>
    <property type="match status" value="2"/>
</dbReference>
<dbReference type="Pfam" id="PF00476">
    <property type="entry name" value="DNA_pol_A"/>
    <property type="match status" value="1"/>
</dbReference>
<sequence length="880" mass="97153">MSQKFIIIDGSSLVHRAFHALPMLRTAGGLYTNAVYGFTTMLVKLLTEYNPDLVAVAFDKSRVTFRTETYQQYKGQRQATPSELSEQFPLVRELLQALGITTLEEQGYEADDIIGTLSEKAVKLGFEVFIVTGDRDALQLIGPAVKVLLTKKGITEMETVDVPALKEKYGLTPSQMIDMKGLMGDTSDNIPGVPGIGEKTALKLLAEFSTMENVLNNIDKVAGKKLQENLRQYADQAVLSKQLATIIRTMNIEFIPEAFGITPAKQAVKELFIKFEFKSLINKVDTLFPGYCAPEDAEKPVNEVEFLPLVTVTSRSAATALYTEAKDLDRISCYPLPAGHSPLAGLLGLGITCADKTVFIPADCEGWDVVFDLLADTSIIVDTYDSKKLYHICQLRGSALHAQLFDVLIAAYLLEPTAASYPLDVLAEKYLGQAASLPVGDKQMTQRPEFACWASKVVGQLQASLATALAEDGLDNLFEQVELPLVETLAAMEVAGIRVDREHLREMAVSIAAKIDQLVSEIYLLAGENFNINSTKQLGVILFEKLQLPIIKKTKTGYSTDAEVLEKLAGQHPLIDKLLEYRMMTKLKSTYLDGLEVLIQPETDRIHTSFNQMVTATGRLSSSEPNLQNIPVRSDMGRKIRELFVPGEGYQYIMSADYSQIELRILAHMAGDTSLLEAFRQNQDIHTRTAAEVFGVAMSEVTPELRSRAKAVNFGIVYGISDYGLSRDIGVSRKEAAHYIASYFAKYQGVKRYIDESVASAHRDGYVTTLFGRRRQLPDINSSNFNQRSFAERTAMNTPIQGAAADIIKIAMNKVFVALKTKGLKSRLLLQVHDELLLEVTAAELNQVISLVKQAMEQAVELTVPLVADVKTGPNWAKAK</sequence>
<dbReference type="SMART" id="SM00475">
    <property type="entry name" value="53EXOc"/>
    <property type="match status" value="1"/>
</dbReference>
<dbReference type="AlphaFoldDB" id="A0A0U1L3M7"/>
<evidence type="ECO:0000256" key="12">
    <source>
        <dbReference type="ARBA" id="ARBA00023125"/>
    </source>
</evidence>
<dbReference type="SUPFAM" id="SSF47807">
    <property type="entry name" value="5' to 3' exonuclease, C-terminal subdomain"/>
    <property type="match status" value="1"/>
</dbReference>
<dbReference type="Gene3D" id="3.30.70.370">
    <property type="match status" value="1"/>
</dbReference>
<comment type="similarity">
    <text evidence="1 16">Belongs to the DNA polymerase type-A family.</text>
</comment>
<dbReference type="InterPro" id="IPR020045">
    <property type="entry name" value="DNA_polI_H3TH"/>
</dbReference>
<evidence type="ECO:0000256" key="3">
    <source>
        <dbReference type="ARBA" id="ARBA00020311"/>
    </source>
</evidence>
<keyword evidence="5 16" id="KW-0548">Nucleotidyltransferase</keyword>
<dbReference type="Pfam" id="PF01367">
    <property type="entry name" value="5_3_exonuc"/>
    <property type="match status" value="1"/>
</dbReference>
<dbReference type="SMART" id="SM00482">
    <property type="entry name" value="POLAc"/>
    <property type="match status" value="1"/>
</dbReference>
<keyword evidence="9 16" id="KW-0378">Hydrolase</keyword>
<dbReference type="PANTHER" id="PTHR10133">
    <property type="entry name" value="DNA POLYMERASE I"/>
    <property type="match status" value="1"/>
</dbReference>
<evidence type="ECO:0000259" key="17">
    <source>
        <dbReference type="SMART" id="SM00475"/>
    </source>
</evidence>
<dbReference type="GO" id="GO:0003677">
    <property type="term" value="F:DNA binding"/>
    <property type="evidence" value="ECO:0007669"/>
    <property type="project" value="UniProtKB-UniRule"/>
</dbReference>
<dbReference type="InterPro" id="IPR036397">
    <property type="entry name" value="RNaseH_sf"/>
</dbReference>
<dbReference type="NCBIfam" id="NF004397">
    <property type="entry name" value="PRK05755.1"/>
    <property type="match status" value="1"/>
</dbReference>
<keyword evidence="12 16" id="KW-0238">DNA-binding</keyword>
<dbReference type="PROSITE" id="PS00447">
    <property type="entry name" value="DNA_POLYMERASE_A"/>
    <property type="match status" value="1"/>
</dbReference>
<dbReference type="InterPro" id="IPR018320">
    <property type="entry name" value="DNA_polymerase_1"/>
</dbReference>
<dbReference type="FunFam" id="1.10.150.20:FF:000002">
    <property type="entry name" value="DNA polymerase I"/>
    <property type="match status" value="1"/>
</dbReference>
<keyword evidence="6 16" id="KW-0235">DNA replication</keyword>
<evidence type="ECO:0000256" key="9">
    <source>
        <dbReference type="ARBA" id="ARBA00022801"/>
    </source>
</evidence>
<dbReference type="InterPro" id="IPR054690">
    <property type="entry name" value="DNA_polI_exonuclease"/>
</dbReference>
<dbReference type="Gene3D" id="1.20.1060.10">
    <property type="entry name" value="Taq DNA Polymerase, Chain T, domain 4"/>
    <property type="match status" value="1"/>
</dbReference>
<protein>
    <recommendedName>
        <fullName evidence="3 15">DNA polymerase I</fullName>
        <ecNumber evidence="2 15">2.7.7.7</ecNumber>
    </recommendedName>
</protein>
<dbReference type="InterPro" id="IPR029060">
    <property type="entry name" value="PIN-like_dom_sf"/>
</dbReference>
<comment type="function">
    <text evidence="16">In addition to polymerase activity, this DNA polymerase exhibits 5'-3' exonuclease activity.</text>
</comment>
<feature type="domain" description="DNA-directed DNA polymerase family A palm" evidence="18">
    <location>
        <begin position="637"/>
        <end position="844"/>
    </location>
</feature>
<dbReference type="FunFam" id="1.20.1060.10:FF:000001">
    <property type="entry name" value="DNA polymerase I"/>
    <property type="match status" value="1"/>
</dbReference>
<dbReference type="FunFam" id="3.40.50.1010:FF:000001">
    <property type="entry name" value="DNA polymerase I"/>
    <property type="match status" value="1"/>
</dbReference>
<dbReference type="GO" id="GO:0003887">
    <property type="term" value="F:DNA-directed DNA polymerase activity"/>
    <property type="evidence" value="ECO:0007669"/>
    <property type="project" value="UniProtKB-UniRule"/>
</dbReference>
<evidence type="ECO:0000256" key="10">
    <source>
        <dbReference type="ARBA" id="ARBA00022839"/>
    </source>
</evidence>
<organism evidence="19 20">
    <name type="scientific">Sporomusa ovata</name>
    <dbReference type="NCBI Taxonomy" id="2378"/>
    <lineage>
        <taxon>Bacteria</taxon>
        <taxon>Bacillati</taxon>
        <taxon>Bacillota</taxon>
        <taxon>Negativicutes</taxon>
        <taxon>Selenomonadales</taxon>
        <taxon>Sporomusaceae</taxon>
        <taxon>Sporomusa</taxon>
    </lineage>
</organism>
<dbReference type="CDD" id="cd09898">
    <property type="entry name" value="H3TH_53EXO"/>
    <property type="match status" value="1"/>
</dbReference>
<dbReference type="InterPro" id="IPR002421">
    <property type="entry name" value="5-3_exonuclease"/>
</dbReference>
<keyword evidence="13 16" id="KW-0234">DNA repair</keyword>
<keyword evidence="4 16" id="KW-0808">Transferase</keyword>
<dbReference type="CDD" id="cd09859">
    <property type="entry name" value="PIN_53EXO"/>
    <property type="match status" value="1"/>
</dbReference>
<evidence type="ECO:0000256" key="7">
    <source>
        <dbReference type="ARBA" id="ARBA00022722"/>
    </source>
</evidence>
<dbReference type="GO" id="GO:0008409">
    <property type="term" value="F:5'-3' exonuclease activity"/>
    <property type="evidence" value="ECO:0007669"/>
    <property type="project" value="UniProtKB-UniRule"/>
</dbReference>
<dbReference type="InterPro" id="IPR001098">
    <property type="entry name" value="DNA-dir_DNA_pol_A_palm_dom"/>
</dbReference>
<dbReference type="CDD" id="cd06140">
    <property type="entry name" value="DNA_polA_I_Bacillus_like_exo"/>
    <property type="match status" value="1"/>
</dbReference>
<name>A0A0U1L3M7_9FIRM</name>
<dbReference type="GO" id="GO:0006261">
    <property type="term" value="P:DNA-templated DNA replication"/>
    <property type="evidence" value="ECO:0007669"/>
    <property type="project" value="UniProtKB-UniRule"/>
</dbReference>
<dbReference type="Gene3D" id="3.40.50.1010">
    <property type="entry name" value="5'-nuclease"/>
    <property type="match status" value="1"/>
</dbReference>
<feature type="domain" description="5'-3' exonuclease" evidence="17">
    <location>
        <begin position="3"/>
        <end position="262"/>
    </location>
</feature>
<dbReference type="Proteomes" id="UP000049855">
    <property type="component" value="Unassembled WGS sequence"/>
</dbReference>
<evidence type="ECO:0000256" key="5">
    <source>
        <dbReference type="ARBA" id="ARBA00022695"/>
    </source>
</evidence>
<comment type="catalytic activity">
    <reaction evidence="14 16">
        <text>DNA(n) + a 2'-deoxyribonucleoside 5'-triphosphate = DNA(n+1) + diphosphate</text>
        <dbReference type="Rhea" id="RHEA:22508"/>
        <dbReference type="Rhea" id="RHEA-COMP:17339"/>
        <dbReference type="Rhea" id="RHEA-COMP:17340"/>
        <dbReference type="ChEBI" id="CHEBI:33019"/>
        <dbReference type="ChEBI" id="CHEBI:61560"/>
        <dbReference type="ChEBI" id="CHEBI:173112"/>
        <dbReference type="EC" id="2.7.7.7"/>
    </reaction>
</comment>
<evidence type="ECO:0000256" key="4">
    <source>
        <dbReference type="ARBA" id="ARBA00022679"/>
    </source>
</evidence>
<dbReference type="InterPro" id="IPR020046">
    <property type="entry name" value="5-3_exonucl_a-hlix_arch_N"/>
</dbReference>
<dbReference type="SMART" id="SM00279">
    <property type="entry name" value="HhH2"/>
    <property type="match status" value="1"/>
</dbReference>
<keyword evidence="8 16" id="KW-0227">DNA damage</keyword>
<dbReference type="EMBL" id="CTRP01000014">
    <property type="protein sequence ID" value="CQR74317.1"/>
    <property type="molecule type" value="Genomic_DNA"/>
</dbReference>
<evidence type="ECO:0000256" key="6">
    <source>
        <dbReference type="ARBA" id="ARBA00022705"/>
    </source>
</evidence>
<gene>
    <name evidence="16" type="primary">polA</name>
    <name evidence="19" type="ORF">SpAn4DRAFT_0779</name>
</gene>
<evidence type="ECO:0000256" key="8">
    <source>
        <dbReference type="ARBA" id="ARBA00022763"/>
    </source>
</evidence>
<dbReference type="InterPro" id="IPR012337">
    <property type="entry name" value="RNaseH-like_sf"/>
</dbReference>